<dbReference type="GO" id="GO:0003676">
    <property type="term" value="F:nucleic acid binding"/>
    <property type="evidence" value="ECO:0007669"/>
    <property type="project" value="InterPro"/>
</dbReference>
<dbReference type="InterPro" id="IPR002562">
    <property type="entry name" value="3'-5'_exonuclease_dom"/>
</dbReference>
<dbReference type="PANTHER" id="PTHR46628:SF1">
    <property type="entry name" value="PIRNA BIOGENESIS PROTEIN EXD1"/>
    <property type="match status" value="1"/>
</dbReference>
<evidence type="ECO:0000259" key="1">
    <source>
        <dbReference type="Pfam" id="PF01612"/>
    </source>
</evidence>
<organism evidence="2 3">
    <name type="scientific">Anopheles dirus</name>
    <dbReference type="NCBI Taxonomy" id="7168"/>
    <lineage>
        <taxon>Eukaryota</taxon>
        <taxon>Metazoa</taxon>
        <taxon>Ecdysozoa</taxon>
        <taxon>Arthropoda</taxon>
        <taxon>Hexapoda</taxon>
        <taxon>Insecta</taxon>
        <taxon>Pterygota</taxon>
        <taxon>Neoptera</taxon>
        <taxon>Endopterygota</taxon>
        <taxon>Diptera</taxon>
        <taxon>Nematocera</taxon>
        <taxon>Culicoidea</taxon>
        <taxon>Culicidae</taxon>
        <taxon>Anophelinae</taxon>
        <taxon>Anopheles</taxon>
    </lineage>
</organism>
<dbReference type="SUPFAM" id="SSF53098">
    <property type="entry name" value="Ribonuclease H-like"/>
    <property type="match status" value="1"/>
</dbReference>
<dbReference type="EnsemblMetazoa" id="ADIR009157-RA">
    <property type="protein sequence ID" value="ADIR009157-PA"/>
    <property type="gene ID" value="ADIR009157"/>
</dbReference>
<evidence type="ECO:0000313" key="3">
    <source>
        <dbReference type="Proteomes" id="UP000075884"/>
    </source>
</evidence>
<reference evidence="2" key="2">
    <citation type="submission" date="2020-05" db="UniProtKB">
        <authorList>
            <consortium name="EnsemblMetazoa"/>
        </authorList>
    </citation>
    <scope>IDENTIFICATION</scope>
    <source>
        <strain evidence="2">WRAIR2</strain>
    </source>
</reference>
<dbReference type="STRING" id="7168.A0A182NNC2"/>
<dbReference type="PANTHER" id="PTHR46628">
    <property type="entry name" value="PIRNA BIOGENESIS PROTEIN EXD1"/>
    <property type="match status" value="1"/>
</dbReference>
<dbReference type="InterPro" id="IPR036397">
    <property type="entry name" value="RNaseH_sf"/>
</dbReference>
<dbReference type="Gene3D" id="3.30.420.10">
    <property type="entry name" value="Ribonuclease H-like superfamily/Ribonuclease H"/>
    <property type="match status" value="1"/>
</dbReference>
<dbReference type="GO" id="GO:1990923">
    <property type="term" value="C:PET complex"/>
    <property type="evidence" value="ECO:0007669"/>
    <property type="project" value="TreeGrafter"/>
</dbReference>
<reference evidence="3" key="1">
    <citation type="submission" date="2013-03" db="EMBL/GenBank/DDBJ databases">
        <title>The Genome Sequence of Anopheles dirus WRAIR2.</title>
        <authorList>
            <consortium name="The Broad Institute Genomics Platform"/>
            <person name="Neafsey D.E."/>
            <person name="Walton C."/>
            <person name="Walker B."/>
            <person name="Young S.K."/>
            <person name="Zeng Q."/>
            <person name="Gargeya S."/>
            <person name="Fitzgerald M."/>
            <person name="Haas B."/>
            <person name="Abouelleil A."/>
            <person name="Allen A.W."/>
            <person name="Alvarado L."/>
            <person name="Arachchi H.M."/>
            <person name="Berlin A.M."/>
            <person name="Chapman S.B."/>
            <person name="Gainer-Dewar J."/>
            <person name="Goldberg J."/>
            <person name="Griggs A."/>
            <person name="Gujja S."/>
            <person name="Hansen M."/>
            <person name="Howarth C."/>
            <person name="Imamovic A."/>
            <person name="Ireland A."/>
            <person name="Larimer J."/>
            <person name="McCowan C."/>
            <person name="Murphy C."/>
            <person name="Pearson M."/>
            <person name="Poon T.W."/>
            <person name="Priest M."/>
            <person name="Roberts A."/>
            <person name="Saif S."/>
            <person name="Shea T."/>
            <person name="Sisk P."/>
            <person name="Sykes S."/>
            <person name="Wortman J."/>
            <person name="Nusbaum C."/>
            <person name="Birren B."/>
        </authorList>
    </citation>
    <scope>NUCLEOTIDE SEQUENCE [LARGE SCALE GENOMIC DNA]</scope>
    <source>
        <strain evidence="3">WRAIR2</strain>
    </source>
</reference>
<proteinExistence type="predicted"/>
<dbReference type="Proteomes" id="UP000075884">
    <property type="component" value="Unassembled WGS sequence"/>
</dbReference>
<sequence length="337" mass="38453">MNKVELVLGQTILVELEEECLLGELVHIGSDRSFMRLANVRDMVTKKNYGVQTYYNSEIRNIQVMVATEQKPLDSSSAENVVKSKQLSLDYLDETLAQITDHVFIHQADIKYHDSIRFLKKQRHLGIAMECIEHGRHSKSPSLLSIAAFDSIFIFDIKWMEITADMRSLLTDNRYRRVLCNGRVVRDALQYKFGITLGKCFDVMIAHVAISKAEGKAVGSAISLQSCVQHYLNLPDKFFDMNIDFSLRPLNDDTKREAAKNVVFLLPLQDLFIHEIMLEPYYTSSNRYSHSLACNRDFINSLTDLRNGCEAIEAVEPMTLGINMESLNVSQQEETSK</sequence>
<dbReference type="InterPro" id="IPR052144">
    <property type="entry name" value="piRNA_biogenesis_EXD1"/>
</dbReference>
<protein>
    <recommendedName>
        <fullName evidence="1">3'-5' exonuclease domain-containing protein</fullName>
    </recommendedName>
</protein>
<dbReference type="GO" id="GO:0034587">
    <property type="term" value="P:piRNA processing"/>
    <property type="evidence" value="ECO:0007669"/>
    <property type="project" value="TreeGrafter"/>
</dbReference>
<accession>A0A182NNC2</accession>
<dbReference type="GO" id="GO:0008408">
    <property type="term" value="F:3'-5' exonuclease activity"/>
    <property type="evidence" value="ECO:0007669"/>
    <property type="project" value="InterPro"/>
</dbReference>
<evidence type="ECO:0000313" key="2">
    <source>
        <dbReference type="EnsemblMetazoa" id="ADIR009157-PA"/>
    </source>
</evidence>
<keyword evidence="3" id="KW-1185">Reference proteome</keyword>
<feature type="domain" description="3'-5' exonuclease" evidence="1">
    <location>
        <begin position="113"/>
        <end position="271"/>
    </location>
</feature>
<name>A0A182NNC2_9DIPT</name>
<dbReference type="InterPro" id="IPR012337">
    <property type="entry name" value="RNaseH-like_sf"/>
</dbReference>
<dbReference type="Pfam" id="PF01612">
    <property type="entry name" value="DNA_pol_A_exo1"/>
    <property type="match status" value="1"/>
</dbReference>
<dbReference type="AlphaFoldDB" id="A0A182NNC2"/>
<dbReference type="VEuPathDB" id="VectorBase:ADIR009157"/>